<reference evidence="1 2" key="1">
    <citation type="journal article" date="2016" name="Mol. Biol. Evol.">
        <title>Comparative Genomics of Early-Diverging Mushroom-Forming Fungi Provides Insights into the Origins of Lignocellulose Decay Capabilities.</title>
        <authorList>
            <person name="Nagy L.G."/>
            <person name="Riley R."/>
            <person name="Tritt A."/>
            <person name="Adam C."/>
            <person name="Daum C."/>
            <person name="Floudas D."/>
            <person name="Sun H."/>
            <person name="Yadav J.S."/>
            <person name="Pangilinan J."/>
            <person name="Larsson K.H."/>
            <person name="Matsuura K."/>
            <person name="Barry K."/>
            <person name="Labutti K."/>
            <person name="Kuo R."/>
            <person name="Ohm R.A."/>
            <person name="Bhattacharya S.S."/>
            <person name="Shirouzu T."/>
            <person name="Yoshinaga Y."/>
            <person name="Martin F.M."/>
            <person name="Grigoriev I.V."/>
            <person name="Hibbett D.S."/>
        </authorList>
    </citation>
    <scope>NUCLEOTIDE SEQUENCE [LARGE SCALE GENOMIC DNA]</scope>
    <source>
        <strain evidence="1 2">L-15889</strain>
    </source>
</reference>
<evidence type="ECO:0000313" key="2">
    <source>
        <dbReference type="Proteomes" id="UP000076727"/>
    </source>
</evidence>
<proteinExistence type="predicted"/>
<accession>A0A165PIP3</accession>
<dbReference type="AlphaFoldDB" id="A0A165PIP3"/>
<dbReference type="OrthoDB" id="3793816at2759"/>
<organism evidence="1 2">
    <name type="scientific">Daedalea quercina L-15889</name>
    <dbReference type="NCBI Taxonomy" id="1314783"/>
    <lineage>
        <taxon>Eukaryota</taxon>
        <taxon>Fungi</taxon>
        <taxon>Dikarya</taxon>
        <taxon>Basidiomycota</taxon>
        <taxon>Agaricomycotina</taxon>
        <taxon>Agaricomycetes</taxon>
        <taxon>Polyporales</taxon>
        <taxon>Fomitopsis</taxon>
    </lineage>
</organism>
<protein>
    <submittedName>
        <fullName evidence="1">Uncharacterized protein</fullName>
    </submittedName>
</protein>
<name>A0A165PIP3_9APHY</name>
<gene>
    <name evidence="1" type="ORF">DAEQUDRAFT_336988</name>
</gene>
<dbReference type="Proteomes" id="UP000076727">
    <property type="component" value="Unassembled WGS sequence"/>
</dbReference>
<dbReference type="EMBL" id="KV429068">
    <property type="protein sequence ID" value="KZT68259.1"/>
    <property type="molecule type" value="Genomic_DNA"/>
</dbReference>
<keyword evidence="2" id="KW-1185">Reference proteome</keyword>
<sequence length="149" mass="16272">MAATRRWATLNCSTSPGMAEAPTLSSAGHPLIWLDCDIDRDPRSVGPDLLNTLLSADPPVVRPTGRMCTMVAEPGGARVAHEVEILMGEDGFSRMCCYCGDTELAGPHSFKLCSSDNARSRYICSACEGQTAAKRTLLWTLRRHWFRGL</sequence>
<evidence type="ECO:0000313" key="1">
    <source>
        <dbReference type="EMBL" id="KZT68259.1"/>
    </source>
</evidence>